<accession>A0A502G2P3</accession>
<evidence type="ECO:0000313" key="2">
    <source>
        <dbReference type="EMBL" id="TPG56217.1"/>
    </source>
</evidence>
<evidence type="ECO:0000313" key="3">
    <source>
        <dbReference type="Proteomes" id="UP000319931"/>
    </source>
</evidence>
<feature type="region of interest" description="Disordered" evidence="1">
    <location>
        <begin position="115"/>
        <end position="223"/>
    </location>
</feature>
<dbReference type="EMBL" id="RCZC01000001">
    <property type="protein sequence ID" value="TPG56217.1"/>
    <property type="molecule type" value="Genomic_DNA"/>
</dbReference>
<reference evidence="2 3" key="1">
    <citation type="journal article" date="2019" name="Environ. Microbiol.">
        <title>Species interactions and distinct microbial communities in high Arctic permafrost affected cryosols are associated with the CH4 and CO2 gas fluxes.</title>
        <authorList>
            <person name="Altshuler I."/>
            <person name="Hamel J."/>
            <person name="Turney S."/>
            <person name="Magnuson E."/>
            <person name="Levesque R."/>
            <person name="Greer C."/>
            <person name="Whyte L.G."/>
        </authorList>
    </citation>
    <scope>NUCLEOTIDE SEQUENCE [LARGE SCALE GENOMIC DNA]</scope>
    <source>
        <strain evidence="2 3">E6.1</strain>
    </source>
</reference>
<proteinExistence type="predicted"/>
<organism evidence="2 3">
    <name type="scientific">Sphingomonas glacialis</name>
    <dbReference type="NCBI Taxonomy" id="658225"/>
    <lineage>
        <taxon>Bacteria</taxon>
        <taxon>Pseudomonadati</taxon>
        <taxon>Pseudomonadota</taxon>
        <taxon>Alphaproteobacteria</taxon>
        <taxon>Sphingomonadales</taxon>
        <taxon>Sphingomonadaceae</taxon>
        <taxon>Sphingomonas</taxon>
    </lineage>
</organism>
<dbReference type="Proteomes" id="UP000319931">
    <property type="component" value="Unassembled WGS sequence"/>
</dbReference>
<comment type="caution">
    <text evidence="2">The sequence shown here is derived from an EMBL/GenBank/DDBJ whole genome shotgun (WGS) entry which is preliminary data.</text>
</comment>
<evidence type="ECO:0000256" key="1">
    <source>
        <dbReference type="SAM" id="MobiDB-lite"/>
    </source>
</evidence>
<feature type="compositionally biased region" description="Polar residues" evidence="1">
    <location>
        <begin position="189"/>
        <end position="207"/>
    </location>
</feature>
<feature type="compositionally biased region" description="Low complexity" evidence="1">
    <location>
        <begin position="118"/>
        <end position="131"/>
    </location>
</feature>
<feature type="compositionally biased region" description="Low complexity" evidence="1">
    <location>
        <begin position="155"/>
        <end position="164"/>
    </location>
</feature>
<dbReference type="AlphaFoldDB" id="A0A502G2P3"/>
<feature type="compositionally biased region" description="Low complexity" evidence="1">
    <location>
        <begin position="177"/>
        <end position="188"/>
    </location>
</feature>
<protein>
    <submittedName>
        <fullName evidence="2">Uncharacterized protein</fullName>
    </submittedName>
</protein>
<name>A0A502G2P3_9SPHN</name>
<sequence length="223" mass="23275">MDMESFWRWVRGDVPPVRACDQAVARQAYADYLHAQIVGFAPANADALLAKLTESRDDQTPCATAAFPELMGVETRLVDALSDDLIDRTYWVVRERFDRVVGPAAIAAHRTWSPASLAGPAKAPPSATTPSPTTPTPTPAEAGAPAPEVDDGPPALDHAALAKDAAAREAALRRDQSALLAAADASDLGQTDGTLPTAAEQSPSPTIENPAEAAPGGTPPEDH</sequence>
<keyword evidence="3" id="KW-1185">Reference proteome</keyword>
<gene>
    <name evidence="2" type="ORF">EAH76_01185</name>
</gene>
<feature type="compositionally biased region" description="Basic and acidic residues" evidence="1">
    <location>
        <begin position="165"/>
        <end position="176"/>
    </location>
</feature>